<organism evidence="2 3">
    <name type="scientific">Fukomys damarensis</name>
    <name type="common">Damaraland mole rat</name>
    <name type="synonym">Cryptomys damarensis</name>
    <dbReference type="NCBI Taxonomy" id="885580"/>
    <lineage>
        <taxon>Eukaryota</taxon>
        <taxon>Metazoa</taxon>
        <taxon>Chordata</taxon>
        <taxon>Craniata</taxon>
        <taxon>Vertebrata</taxon>
        <taxon>Euteleostomi</taxon>
        <taxon>Mammalia</taxon>
        <taxon>Eutheria</taxon>
        <taxon>Euarchontoglires</taxon>
        <taxon>Glires</taxon>
        <taxon>Rodentia</taxon>
        <taxon>Hystricomorpha</taxon>
        <taxon>Bathyergidae</taxon>
        <taxon>Fukomys</taxon>
    </lineage>
</organism>
<evidence type="ECO:0000313" key="2">
    <source>
        <dbReference type="EMBL" id="KFO30695.1"/>
    </source>
</evidence>
<evidence type="ECO:0000256" key="1">
    <source>
        <dbReference type="SAM" id="MobiDB-lite"/>
    </source>
</evidence>
<keyword evidence="3" id="KW-1185">Reference proteome</keyword>
<sequence length="159" mass="18018">MLQRRIGGFAVQSQTAPYGSGSLILEREGQGLDLSSLLGKDPRVAALQPLLRDIIHIPPAGTYVSICQVWILTQNDRYNFHIDKWRRTKAGSTLDDRQKGKKAQRKDHHCLFLDLCKFQTPGYASEDLEENIPKTSYESKADTPAPDSRETQRILKAYF</sequence>
<evidence type="ECO:0000313" key="3">
    <source>
        <dbReference type="Proteomes" id="UP000028990"/>
    </source>
</evidence>
<protein>
    <submittedName>
        <fullName evidence="2">Uncharacterized protein</fullName>
    </submittedName>
</protein>
<accession>A0A091DKC6</accession>
<gene>
    <name evidence="2" type="ORF">H920_07935</name>
</gene>
<dbReference type="EMBL" id="KN122390">
    <property type="protein sequence ID" value="KFO30695.1"/>
    <property type="molecule type" value="Genomic_DNA"/>
</dbReference>
<name>A0A091DKC6_FUKDA</name>
<feature type="compositionally biased region" description="Basic and acidic residues" evidence="1">
    <location>
        <begin position="137"/>
        <end position="151"/>
    </location>
</feature>
<proteinExistence type="predicted"/>
<reference evidence="2 3" key="1">
    <citation type="submission" date="2013-11" db="EMBL/GenBank/DDBJ databases">
        <title>The Damaraland mole rat (Fukomys damarensis) genome and evolution of African mole rats.</title>
        <authorList>
            <person name="Gladyshev V.N."/>
            <person name="Fang X."/>
        </authorList>
    </citation>
    <scope>NUCLEOTIDE SEQUENCE [LARGE SCALE GENOMIC DNA]</scope>
    <source>
        <tissue evidence="2">Liver</tissue>
    </source>
</reference>
<dbReference type="Proteomes" id="UP000028990">
    <property type="component" value="Unassembled WGS sequence"/>
</dbReference>
<dbReference type="AlphaFoldDB" id="A0A091DKC6"/>
<feature type="region of interest" description="Disordered" evidence="1">
    <location>
        <begin position="129"/>
        <end position="151"/>
    </location>
</feature>